<name>A0A444IXH8_9BACT</name>
<dbReference type="Proteomes" id="UP000286862">
    <property type="component" value="Unassembled WGS sequence"/>
</dbReference>
<accession>A0A444IXH8</accession>
<feature type="domain" description="PilZ" evidence="1">
    <location>
        <begin position="3"/>
        <end position="125"/>
    </location>
</feature>
<evidence type="ECO:0000259" key="1">
    <source>
        <dbReference type="Pfam" id="PF07238"/>
    </source>
</evidence>
<dbReference type="Pfam" id="PF07238">
    <property type="entry name" value="PilZ"/>
    <property type="match status" value="1"/>
</dbReference>
<dbReference type="InterPro" id="IPR009875">
    <property type="entry name" value="PilZ_domain"/>
</dbReference>
<evidence type="ECO:0000313" key="3">
    <source>
        <dbReference type="Proteomes" id="UP000286862"/>
    </source>
</evidence>
<organism evidence="2 3">
    <name type="scientific">Candidatus Electrothrix marina</name>
    <dbReference type="NCBI Taxonomy" id="1859130"/>
    <lineage>
        <taxon>Bacteria</taxon>
        <taxon>Pseudomonadati</taxon>
        <taxon>Thermodesulfobacteriota</taxon>
        <taxon>Desulfobulbia</taxon>
        <taxon>Desulfobulbales</taxon>
        <taxon>Desulfobulbaceae</taxon>
        <taxon>Candidatus Electrothrix</taxon>
    </lineage>
</organism>
<comment type="caution">
    <text evidence="2">The sequence shown here is derived from an EMBL/GenBank/DDBJ whole genome shotgun (WGS) entry which is preliminary data.</text>
</comment>
<evidence type="ECO:0000313" key="2">
    <source>
        <dbReference type="EMBL" id="RWX45526.1"/>
    </source>
</evidence>
<dbReference type="AlphaFoldDB" id="A0A444IXH8"/>
<dbReference type="EMBL" id="MTKQ01000268">
    <property type="protein sequence ID" value="RWX45526.1"/>
    <property type="molecule type" value="Genomic_DNA"/>
</dbReference>
<protein>
    <recommendedName>
        <fullName evidence="1">PilZ domain-containing protein</fullName>
    </recommendedName>
</protein>
<gene>
    <name evidence="2" type="ORF">VT99_12683</name>
</gene>
<dbReference type="SUPFAM" id="SSF141371">
    <property type="entry name" value="PilZ domain-like"/>
    <property type="match status" value="1"/>
</dbReference>
<proteinExistence type="predicted"/>
<sequence>MIERRRFNRVSCNARVSLTLCDSYKIKNRNDSPVTGEMIDFSLHGACLLPDKIQYGCRHIFNSTQHHNDYIIRLEYISDDENNSLVTYGNSAWYNQSSFDNADRIRFKLGIEFLEDQDQDILRNFYAKLANRQNAEKGWLKKLFRY</sequence>
<dbReference type="GO" id="GO:0035438">
    <property type="term" value="F:cyclic-di-GMP binding"/>
    <property type="evidence" value="ECO:0007669"/>
    <property type="project" value="InterPro"/>
</dbReference>
<reference evidence="2 3" key="1">
    <citation type="submission" date="2017-01" db="EMBL/GenBank/DDBJ databases">
        <title>The cable genome- insights into the physiology and evolution of filamentous bacteria capable of sulfide oxidation via long distance electron transfer.</title>
        <authorList>
            <person name="Schreiber L."/>
            <person name="Bjerg J.T."/>
            <person name="Boggild A."/>
            <person name="Van De Vossenberg J."/>
            <person name="Meysman F."/>
            <person name="Nielsen L.P."/>
            <person name="Schramm A."/>
            <person name="Kjeldsen K.U."/>
        </authorList>
    </citation>
    <scope>NUCLEOTIDE SEQUENCE [LARGE SCALE GENOMIC DNA]</scope>
    <source>
        <strain evidence="2">A2</strain>
    </source>
</reference>